<keyword evidence="4 5" id="KW-0648">Protein biosynthesis</keyword>
<organism evidence="6 9">
    <name type="scientific">Rotaria socialis</name>
    <dbReference type="NCBI Taxonomy" id="392032"/>
    <lineage>
        <taxon>Eukaryota</taxon>
        <taxon>Metazoa</taxon>
        <taxon>Spiralia</taxon>
        <taxon>Gnathifera</taxon>
        <taxon>Rotifera</taxon>
        <taxon>Eurotatoria</taxon>
        <taxon>Bdelloidea</taxon>
        <taxon>Philodinida</taxon>
        <taxon>Philodinidae</taxon>
        <taxon>Rotaria</taxon>
    </lineage>
</organism>
<gene>
    <name evidence="7" type="ORF">GRG538_LOCUS3712</name>
    <name evidence="6" type="ORF">TIS948_LOCUS721</name>
    <name evidence="8" type="ORF">UJA718_LOCUS29602</name>
</gene>
<dbReference type="AlphaFoldDB" id="A0A817KGB1"/>
<evidence type="ECO:0000256" key="3">
    <source>
        <dbReference type="ARBA" id="ARBA00022884"/>
    </source>
</evidence>
<dbReference type="EMBL" id="CAJOBP010009585">
    <property type="protein sequence ID" value="CAF4555019.1"/>
    <property type="molecule type" value="Genomic_DNA"/>
</dbReference>
<evidence type="ECO:0000256" key="4">
    <source>
        <dbReference type="ARBA" id="ARBA00022917"/>
    </source>
</evidence>
<comment type="similarity">
    <text evidence="5">Belongs to the eukaryotic initiation factor 4E family.</text>
</comment>
<dbReference type="GO" id="GO:0000340">
    <property type="term" value="F:RNA 7-methylguanosine cap binding"/>
    <property type="evidence" value="ECO:0007669"/>
    <property type="project" value="TreeGrafter"/>
</dbReference>
<evidence type="ECO:0000313" key="9">
    <source>
        <dbReference type="Proteomes" id="UP000663825"/>
    </source>
</evidence>
<evidence type="ECO:0000313" key="8">
    <source>
        <dbReference type="EMBL" id="CAF4555019.1"/>
    </source>
</evidence>
<protein>
    <recommendedName>
        <fullName evidence="11">Eukaryotic translation initiation factor 4E type 3</fullName>
    </recommendedName>
</protein>
<dbReference type="GO" id="GO:0016281">
    <property type="term" value="C:eukaryotic translation initiation factor 4F complex"/>
    <property type="evidence" value="ECO:0007669"/>
    <property type="project" value="TreeGrafter"/>
</dbReference>
<reference evidence="6" key="1">
    <citation type="submission" date="2021-02" db="EMBL/GenBank/DDBJ databases">
        <authorList>
            <person name="Nowell W R."/>
        </authorList>
    </citation>
    <scope>NUCLEOTIDE SEQUENCE</scope>
</reference>
<keyword evidence="2" id="KW-0810">Translation regulation</keyword>
<dbReference type="InterPro" id="IPR023398">
    <property type="entry name" value="TIF_eIF4e-like"/>
</dbReference>
<dbReference type="GO" id="GO:0003743">
    <property type="term" value="F:translation initiation factor activity"/>
    <property type="evidence" value="ECO:0007669"/>
    <property type="project" value="UniProtKB-KW"/>
</dbReference>
<dbReference type="OrthoDB" id="17977at2759"/>
<dbReference type="EMBL" id="CAJNYT010000136">
    <property type="protein sequence ID" value="CAF3332217.1"/>
    <property type="molecule type" value="Genomic_DNA"/>
</dbReference>
<accession>A0A817KGB1</accession>
<evidence type="ECO:0000256" key="2">
    <source>
        <dbReference type="ARBA" id="ARBA00022845"/>
    </source>
</evidence>
<evidence type="ECO:0000256" key="5">
    <source>
        <dbReference type="RuleBase" id="RU004374"/>
    </source>
</evidence>
<keyword evidence="3 5" id="KW-0694">RNA-binding</keyword>
<evidence type="ECO:0000313" key="10">
    <source>
        <dbReference type="Proteomes" id="UP000663873"/>
    </source>
</evidence>
<proteinExistence type="inferred from homology"/>
<dbReference type="Proteomes" id="UP000663872">
    <property type="component" value="Unassembled WGS sequence"/>
</dbReference>
<evidence type="ECO:0000313" key="6">
    <source>
        <dbReference type="EMBL" id="CAF2986114.1"/>
    </source>
</evidence>
<comment type="caution">
    <text evidence="6">The sequence shown here is derived from an EMBL/GenBank/DDBJ whole genome shotgun (WGS) entry which is preliminary data.</text>
</comment>
<sequence length="226" mass="25560">MIDGGGGGDSEYSSASEAFNDDNYVAETTTKIRKSLSLNKEKVAPLAMKWTFWLDSQKSKFASKDDYEAGLQKIFAVDTVQEFWSVFNNIPTPSRLANRVSYHLMRRSRKPLWEDRENENGGIYTYRCPKDKTNTVWQELCLAAIGEQFSVIEGDDVVGVSVQSRDGPQDLVQIWNSNPTEEAQKAIDEKVRGIFPDIVFQVKFYKANSSHANFEAGNQQKSKYSS</sequence>
<dbReference type="Gene3D" id="3.30.760.10">
    <property type="entry name" value="RNA Cap, Translation Initiation Factor Eif4e"/>
    <property type="match status" value="1"/>
</dbReference>
<dbReference type="Pfam" id="PF01652">
    <property type="entry name" value="IF4E"/>
    <property type="match status" value="1"/>
</dbReference>
<dbReference type="SUPFAM" id="SSF55418">
    <property type="entry name" value="eIF4e-like"/>
    <property type="match status" value="1"/>
</dbReference>
<evidence type="ECO:0008006" key="11">
    <source>
        <dbReference type="Google" id="ProtNLM"/>
    </source>
</evidence>
<keyword evidence="1 5" id="KW-0396">Initiation factor</keyword>
<name>A0A817KGB1_9BILA</name>
<dbReference type="PANTHER" id="PTHR11960">
    <property type="entry name" value="EUKARYOTIC TRANSLATION INITIATION FACTOR 4E RELATED"/>
    <property type="match status" value="1"/>
</dbReference>
<dbReference type="Proteomes" id="UP000663873">
    <property type="component" value="Unassembled WGS sequence"/>
</dbReference>
<dbReference type="GO" id="GO:0006417">
    <property type="term" value="P:regulation of translation"/>
    <property type="evidence" value="ECO:0007669"/>
    <property type="project" value="UniProtKB-KW"/>
</dbReference>
<evidence type="ECO:0000256" key="1">
    <source>
        <dbReference type="ARBA" id="ARBA00022540"/>
    </source>
</evidence>
<keyword evidence="10" id="KW-1185">Reference proteome</keyword>
<dbReference type="Proteomes" id="UP000663825">
    <property type="component" value="Unassembled WGS sequence"/>
</dbReference>
<dbReference type="PANTHER" id="PTHR11960:SF66">
    <property type="entry name" value="EUKARYOTIC TRANSLATION INITIATION FACTOR 4E TYPE 3"/>
    <property type="match status" value="1"/>
</dbReference>
<dbReference type="InterPro" id="IPR001040">
    <property type="entry name" value="TIF_eIF_4E"/>
</dbReference>
<evidence type="ECO:0000313" key="7">
    <source>
        <dbReference type="EMBL" id="CAF3332217.1"/>
    </source>
</evidence>
<dbReference type="EMBL" id="CAJNXB010000019">
    <property type="protein sequence ID" value="CAF2986114.1"/>
    <property type="molecule type" value="Genomic_DNA"/>
</dbReference>